<protein>
    <submittedName>
        <fullName evidence="2">Uncharacterized protein</fullName>
    </submittedName>
</protein>
<organism evidence="2 3">
    <name type="scientific">Mycolicibacterium psychrotolerans</name>
    <dbReference type="NCBI Taxonomy" id="216929"/>
    <lineage>
        <taxon>Bacteria</taxon>
        <taxon>Bacillati</taxon>
        <taxon>Actinomycetota</taxon>
        <taxon>Actinomycetes</taxon>
        <taxon>Mycobacteriales</taxon>
        <taxon>Mycobacteriaceae</taxon>
        <taxon>Mycolicibacterium</taxon>
    </lineage>
</organism>
<accession>A0A7I7MKF4</accession>
<sequence length="59" mass="6160">MTTYAETAVPGWLAAGGWGLFAGAALVVGAAIAWTVRVPARVGCPRAWWPASWRSAPGY</sequence>
<dbReference type="KEGG" id="mpsc:MPSYJ_51900"/>
<name>A0A7I7MKF4_9MYCO</name>
<keyword evidence="1" id="KW-0812">Transmembrane</keyword>
<feature type="transmembrane region" description="Helical" evidence="1">
    <location>
        <begin position="12"/>
        <end position="36"/>
    </location>
</feature>
<evidence type="ECO:0000313" key="3">
    <source>
        <dbReference type="Proteomes" id="UP000466514"/>
    </source>
</evidence>
<evidence type="ECO:0000313" key="2">
    <source>
        <dbReference type="EMBL" id="BBX71729.1"/>
    </source>
</evidence>
<dbReference type="AlphaFoldDB" id="A0A7I7MKF4"/>
<dbReference type="EMBL" id="AP022574">
    <property type="protein sequence ID" value="BBX71729.1"/>
    <property type="molecule type" value="Genomic_DNA"/>
</dbReference>
<keyword evidence="1" id="KW-1133">Transmembrane helix</keyword>
<reference evidence="2 3" key="1">
    <citation type="journal article" date="2019" name="Emerg. Microbes Infect.">
        <title>Comprehensive subspecies identification of 175 nontuberculous mycobacteria species based on 7547 genomic profiles.</title>
        <authorList>
            <person name="Matsumoto Y."/>
            <person name="Kinjo T."/>
            <person name="Motooka D."/>
            <person name="Nabeya D."/>
            <person name="Jung N."/>
            <person name="Uechi K."/>
            <person name="Horii T."/>
            <person name="Iida T."/>
            <person name="Fujita J."/>
            <person name="Nakamura S."/>
        </authorList>
    </citation>
    <scope>NUCLEOTIDE SEQUENCE [LARGE SCALE GENOMIC DNA]</scope>
    <source>
        <strain evidence="2 3">JCM 13323</strain>
    </source>
</reference>
<dbReference type="RefSeq" id="WP_197746856.1">
    <property type="nucleotide sequence ID" value="NZ_AP022574.1"/>
</dbReference>
<evidence type="ECO:0000256" key="1">
    <source>
        <dbReference type="SAM" id="Phobius"/>
    </source>
</evidence>
<gene>
    <name evidence="2" type="ORF">MPSYJ_51900</name>
</gene>
<proteinExistence type="predicted"/>
<dbReference type="Proteomes" id="UP000466514">
    <property type="component" value="Chromosome"/>
</dbReference>
<keyword evidence="1" id="KW-0472">Membrane</keyword>
<keyword evidence="3" id="KW-1185">Reference proteome</keyword>